<gene>
    <name evidence="1" type="ORF">SDC9_152112</name>
</gene>
<sequence>MGMDKLWESKQKLNKINQPQLLSNNEAPARGRFEDRHKRITIYLEREIYEQLQVMRSRGHSQTKVINNALKLYWDKMREINQRN</sequence>
<organism evidence="1">
    <name type="scientific">bioreactor metagenome</name>
    <dbReference type="NCBI Taxonomy" id="1076179"/>
    <lineage>
        <taxon>unclassified sequences</taxon>
        <taxon>metagenomes</taxon>
        <taxon>ecological metagenomes</taxon>
    </lineage>
</organism>
<reference evidence="1" key="1">
    <citation type="submission" date="2019-08" db="EMBL/GenBank/DDBJ databases">
        <authorList>
            <person name="Kucharzyk K."/>
            <person name="Murdoch R.W."/>
            <person name="Higgins S."/>
            <person name="Loffler F."/>
        </authorList>
    </citation>
    <scope>NUCLEOTIDE SEQUENCE</scope>
</reference>
<dbReference type="EMBL" id="VSSQ01050789">
    <property type="protein sequence ID" value="MPN04864.1"/>
    <property type="molecule type" value="Genomic_DNA"/>
</dbReference>
<evidence type="ECO:0000313" key="1">
    <source>
        <dbReference type="EMBL" id="MPN04864.1"/>
    </source>
</evidence>
<accession>A0A645EWN0</accession>
<name>A0A645EWN0_9ZZZZ</name>
<protein>
    <submittedName>
        <fullName evidence="1">Uncharacterized protein</fullName>
    </submittedName>
</protein>
<proteinExistence type="predicted"/>
<comment type="caution">
    <text evidence="1">The sequence shown here is derived from an EMBL/GenBank/DDBJ whole genome shotgun (WGS) entry which is preliminary data.</text>
</comment>
<dbReference type="AlphaFoldDB" id="A0A645EWN0"/>